<accession>A0A133KFR9</accession>
<evidence type="ECO:0000256" key="2">
    <source>
        <dbReference type="ARBA" id="ARBA00022801"/>
    </source>
</evidence>
<dbReference type="AlphaFoldDB" id="A0A133KFR9"/>
<proteinExistence type="inferred from homology"/>
<comment type="similarity">
    <text evidence="4">Belongs to the cyclic nucleotide phosphodiesterase class-III family.</text>
</comment>
<dbReference type="InterPro" id="IPR004843">
    <property type="entry name" value="Calcineurin-like_PHP"/>
</dbReference>
<organism evidence="6 7">
    <name type="scientific">Anaerococcus tetradius</name>
    <dbReference type="NCBI Taxonomy" id="33036"/>
    <lineage>
        <taxon>Bacteria</taxon>
        <taxon>Bacillati</taxon>
        <taxon>Bacillota</taxon>
        <taxon>Tissierellia</taxon>
        <taxon>Tissierellales</taxon>
        <taxon>Peptoniphilaceae</taxon>
        <taxon>Anaerococcus</taxon>
    </lineage>
</organism>
<dbReference type="GO" id="GO:0016787">
    <property type="term" value="F:hydrolase activity"/>
    <property type="evidence" value="ECO:0007669"/>
    <property type="project" value="UniProtKB-KW"/>
</dbReference>
<dbReference type="PATRIC" id="fig|33036.3.peg.812"/>
<dbReference type="Pfam" id="PF00149">
    <property type="entry name" value="Metallophos"/>
    <property type="match status" value="1"/>
</dbReference>
<keyword evidence="7" id="KW-1185">Reference proteome</keyword>
<keyword evidence="2" id="KW-0378">Hydrolase</keyword>
<reference evidence="7" key="1">
    <citation type="submission" date="2016-01" db="EMBL/GenBank/DDBJ databases">
        <authorList>
            <person name="Mitreva M."/>
            <person name="Pepin K.H."/>
            <person name="Mihindukulasuriya K.A."/>
            <person name="Fulton R."/>
            <person name="Fronick C."/>
            <person name="O'Laughlin M."/>
            <person name="Miner T."/>
            <person name="Herter B."/>
            <person name="Rosa B.A."/>
            <person name="Cordes M."/>
            <person name="Tomlinson C."/>
            <person name="Wollam A."/>
            <person name="Palsikar V.B."/>
            <person name="Mardis E.R."/>
            <person name="Wilson R.K."/>
        </authorList>
    </citation>
    <scope>NUCLEOTIDE SEQUENCE [LARGE SCALE GENOMIC DNA]</scope>
    <source>
        <strain evidence="7">MJR8151</strain>
    </source>
</reference>
<feature type="domain" description="Calcineurin-like phosphoesterase" evidence="5">
    <location>
        <begin position="18"/>
        <end position="312"/>
    </location>
</feature>
<dbReference type="SUPFAM" id="SSF56300">
    <property type="entry name" value="Metallo-dependent phosphatases"/>
    <property type="match status" value="1"/>
</dbReference>
<dbReference type="Gene3D" id="3.60.21.10">
    <property type="match status" value="1"/>
</dbReference>
<protein>
    <submittedName>
        <fullName evidence="6">Ser/Thr phosphatase family protein</fullName>
    </submittedName>
</protein>
<name>A0A133KFR9_9FIRM</name>
<comment type="caution">
    <text evidence="6">The sequence shown here is derived from an EMBL/GenBank/DDBJ whole genome shotgun (WGS) entry which is preliminary data.</text>
</comment>
<dbReference type="InterPro" id="IPR050884">
    <property type="entry name" value="CNP_phosphodiesterase-III"/>
</dbReference>
<dbReference type="InterPro" id="IPR029052">
    <property type="entry name" value="Metallo-depent_PP-like"/>
</dbReference>
<evidence type="ECO:0000259" key="5">
    <source>
        <dbReference type="Pfam" id="PF00149"/>
    </source>
</evidence>
<keyword evidence="3" id="KW-0408">Iron</keyword>
<evidence type="ECO:0000313" key="6">
    <source>
        <dbReference type="EMBL" id="KWZ78284.1"/>
    </source>
</evidence>
<keyword evidence="1" id="KW-0479">Metal-binding</keyword>
<evidence type="ECO:0000256" key="1">
    <source>
        <dbReference type="ARBA" id="ARBA00022723"/>
    </source>
</evidence>
<dbReference type="OrthoDB" id="2036332at2"/>
<dbReference type="GO" id="GO:0046872">
    <property type="term" value="F:metal ion binding"/>
    <property type="evidence" value="ECO:0007669"/>
    <property type="project" value="UniProtKB-KW"/>
</dbReference>
<dbReference type="EMBL" id="LRPM01000029">
    <property type="protein sequence ID" value="KWZ78284.1"/>
    <property type="molecule type" value="Genomic_DNA"/>
</dbReference>
<dbReference type="STRING" id="33036.HMPREF3200_00819"/>
<evidence type="ECO:0000256" key="3">
    <source>
        <dbReference type="ARBA" id="ARBA00023004"/>
    </source>
</evidence>
<dbReference type="PANTHER" id="PTHR42988:SF2">
    <property type="entry name" value="CYCLIC NUCLEOTIDE PHOSPHODIESTERASE CBUA0032-RELATED"/>
    <property type="match status" value="1"/>
</dbReference>
<dbReference type="RefSeq" id="WP_060929279.1">
    <property type="nucleotide sequence ID" value="NZ_KQ955271.1"/>
</dbReference>
<dbReference type="PANTHER" id="PTHR42988">
    <property type="entry name" value="PHOSPHOHYDROLASE"/>
    <property type="match status" value="1"/>
</dbReference>
<gene>
    <name evidence="6" type="ORF">HMPREF3200_00819</name>
</gene>
<evidence type="ECO:0000313" key="7">
    <source>
        <dbReference type="Proteomes" id="UP000070383"/>
    </source>
</evidence>
<sequence>MTRLNNINNKSITDFDISIISDPHVLAKELIGPSERFIKELKVERKLVVESEALFKRALEIVDRANSKFLILPGDLAKEGEYKSHQLVATYLKAWKDKDPDRKVLMIPGNHDLNNHRAFDFSKDKPARSVSPREFEQIYDFVYDDDSILEFYRDSLIFKNYLDRINKQYGRADQYSYYAQGYFSYLARIKKEHLNDNGVSIIMLDTSIYSADSEEKHRDDRENIPGSINIEMLRWVVKKIDEAKERKDMVVVVAHHAFLPNFRNQELAFSPFIIKEWRDKFTDEDPRINQKTPIEILADCGVKFIFTGHLHENGTAKYTSEENNTIYDIQTGSTITYPLPIRHLLIHNNTSTDKAFSIYVTTELIDSFSYTDHFGQVHEVDDAIVHTMTNQLSLRDVIHNYIRIQANNPFFDKISFKKELIDSLKARTGEDIPYNNYMNKVVFPMIADYFPIYSKYVGRIVISNLNYNYEFRIKALMNTLFIKATSIEDAIDEILGQAEKVLTPHFLISSMDKITEKIFAMPIDDEGHTFYDFANYIYQYRSTTNEKKPPFVEKMIENINDPSYDFVDAILDYAKDEINETFDVVSSSIKLEKDGSKQKFFDSLVQTKGLPVNLAYKHLVRKVNTLRDLLDYFSIFITKKPKITGVDLAKSLANNKLIRQAKMNISNKMFGQASFRVSILALIGEMNEGMKTIYQNADLNEVDHYFNYIEYDDTNSKK</sequence>
<dbReference type="Proteomes" id="UP000070383">
    <property type="component" value="Unassembled WGS sequence"/>
</dbReference>
<evidence type="ECO:0000256" key="4">
    <source>
        <dbReference type="ARBA" id="ARBA00025742"/>
    </source>
</evidence>